<keyword evidence="3" id="KW-0963">Cytoplasm</keyword>
<comment type="function">
    <text evidence="3">Responsible for the release of ribosomes from messenger RNA at the termination of protein biosynthesis. May increase the efficiency of translation by recycling ribosomes from one round of translation to another.</text>
</comment>
<evidence type="ECO:0000259" key="5">
    <source>
        <dbReference type="Pfam" id="PF01765"/>
    </source>
</evidence>
<evidence type="ECO:0000256" key="4">
    <source>
        <dbReference type="SAM" id="Coils"/>
    </source>
</evidence>
<evidence type="ECO:0000313" key="6">
    <source>
        <dbReference type="EMBL" id="MFC3150465.1"/>
    </source>
</evidence>
<dbReference type="SUPFAM" id="SSF55194">
    <property type="entry name" value="Ribosome recycling factor, RRF"/>
    <property type="match status" value="1"/>
</dbReference>
<dbReference type="NCBIfam" id="TIGR00496">
    <property type="entry name" value="frr"/>
    <property type="match status" value="1"/>
</dbReference>
<organism evidence="6 7">
    <name type="scientific">Litoribrevibacter euphylliae</name>
    <dbReference type="NCBI Taxonomy" id="1834034"/>
    <lineage>
        <taxon>Bacteria</taxon>
        <taxon>Pseudomonadati</taxon>
        <taxon>Pseudomonadota</taxon>
        <taxon>Gammaproteobacteria</taxon>
        <taxon>Oceanospirillales</taxon>
        <taxon>Oceanospirillaceae</taxon>
        <taxon>Litoribrevibacter</taxon>
    </lineage>
</organism>
<dbReference type="Proteomes" id="UP001595476">
    <property type="component" value="Unassembled WGS sequence"/>
</dbReference>
<comment type="similarity">
    <text evidence="1 3">Belongs to the RRF family.</text>
</comment>
<accession>A0ABV7H9G5</accession>
<dbReference type="CDD" id="cd00520">
    <property type="entry name" value="RRF"/>
    <property type="match status" value="1"/>
</dbReference>
<comment type="caution">
    <text evidence="6">The sequence shown here is derived from an EMBL/GenBank/DDBJ whole genome shotgun (WGS) entry which is preliminary data.</text>
</comment>
<dbReference type="PANTHER" id="PTHR20982:SF3">
    <property type="entry name" value="MITOCHONDRIAL RIBOSOME RECYCLING FACTOR PSEUDO 1"/>
    <property type="match status" value="1"/>
</dbReference>
<dbReference type="EMBL" id="JBHRSZ010000002">
    <property type="protein sequence ID" value="MFC3150465.1"/>
    <property type="molecule type" value="Genomic_DNA"/>
</dbReference>
<feature type="domain" description="Ribosome recycling factor" evidence="5">
    <location>
        <begin position="21"/>
        <end position="183"/>
    </location>
</feature>
<protein>
    <recommendedName>
        <fullName evidence="3">Ribosome-recycling factor</fullName>
        <shortName evidence="3">RRF</shortName>
    </recommendedName>
    <alternativeName>
        <fullName evidence="3">Ribosome-releasing factor</fullName>
    </alternativeName>
</protein>
<dbReference type="InterPro" id="IPR036191">
    <property type="entry name" value="RRF_sf"/>
</dbReference>
<proteinExistence type="inferred from homology"/>
<dbReference type="Gene3D" id="3.30.1360.40">
    <property type="match status" value="1"/>
</dbReference>
<keyword evidence="7" id="KW-1185">Reference proteome</keyword>
<evidence type="ECO:0000313" key="7">
    <source>
        <dbReference type="Proteomes" id="UP001595476"/>
    </source>
</evidence>
<evidence type="ECO:0000256" key="1">
    <source>
        <dbReference type="ARBA" id="ARBA00005912"/>
    </source>
</evidence>
<evidence type="ECO:0000256" key="3">
    <source>
        <dbReference type="HAMAP-Rule" id="MF_00040"/>
    </source>
</evidence>
<dbReference type="InterPro" id="IPR023584">
    <property type="entry name" value="Ribosome_recyc_fac_dom"/>
</dbReference>
<feature type="coiled-coil region" evidence="4">
    <location>
        <begin position="132"/>
        <end position="166"/>
    </location>
</feature>
<dbReference type="Pfam" id="PF01765">
    <property type="entry name" value="RRF"/>
    <property type="match status" value="1"/>
</dbReference>
<evidence type="ECO:0000256" key="2">
    <source>
        <dbReference type="ARBA" id="ARBA00022917"/>
    </source>
</evidence>
<dbReference type="Gene3D" id="1.10.132.20">
    <property type="entry name" value="Ribosome-recycling factor"/>
    <property type="match status" value="1"/>
</dbReference>
<sequence>MINEIKQDAEARMTKSLEALSHAFAKIRTGRAHPSILDSVMVSYYGTDTPLRQVANVNVEDARTLAVVPWEKPMVPDIEKAIMKADLGLNPTTSGEVIRVPMPPLTEETRKNYIKQARGEAETGRVSVRNIRRDANSDIKDLLKEKEITEDDARRAEDDIQKITDKFIAQVDADLAKKEKDLMEI</sequence>
<dbReference type="InterPro" id="IPR002661">
    <property type="entry name" value="Ribosome_recyc_fac"/>
</dbReference>
<dbReference type="RefSeq" id="WP_386717308.1">
    <property type="nucleotide sequence ID" value="NZ_JBHRSZ010000002.1"/>
</dbReference>
<dbReference type="PANTHER" id="PTHR20982">
    <property type="entry name" value="RIBOSOME RECYCLING FACTOR"/>
    <property type="match status" value="1"/>
</dbReference>
<keyword evidence="4" id="KW-0175">Coiled coil</keyword>
<name>A0ABV7H9G5_9GAMM</name>
<comment type="subcellular location">
    <subcellularLocation>
        <location evidence="3">Cytoplasm</location>
    </subcellularLocation>
</comment>
<gene>
    <name evidence="3 6" type="primary">frr</name>
    <name evidence="6" type="ORF">ACFOEK_05475</name>
</gene>
<dbReference type="HAMAP" id="MF_00040">
    <property type="entry name" value="RRF"/>
    <property type="match status" value="1"/>
</dbReference>
<keyword evidence="2 3" id="KW-0648">Protein biosynthesis</keyword>
<reference evidence="7" key="1">
    <citation type="journal article" date="2019" name="Int. J. Syst. Evol. Microbiol.">
        <title>The Global Catalogue of Microorganisms (GCM) 10K type strain sequencing project: providing services to taxonomists for standard genome sequencing and annotation.</title>
        <authorList>
            <consortium name="The Broad Institute Genomics Platform"/>
            <consortium name="The Broad Institute Genome Sequencing Center for Infectious Disease"/>
            <person name="Wu L."/>
            <person name="Ma J."/>
        </authorList>
    </citation>
    <scope>NUCLEOTIDE SEQUENCE [LARGE SCALE GENOMIC DNA]</scope>
    <source>
        <strain evidence="7">KCTC 52438</strain>
    </source>
</reference>